<name>A0A6I4UQD9_9SPHN</name>
<dbReference type="PANTHER" id="PTHR30506">
    <property type="entry name" value="INNER MEMBRANE PROTEIN"/>
    <property type="match status" value="1"/>
</dbReference>
<dbReference type="Proteomes" id="UP000469159">
    <property type="component" value="Unassembled WGS sequence"/>
</dbReference>
<evidence type="ECO:0000259" key="9">
    <source>
        <dbReference type="Pfam" id="PF03458"/>
    </source>
</evidence>
<comment type="subcellular location">
    <subcellularLocation>
        <location evidence="1">Cell membrane</location>
        <topology evidence="1">Multi-pass membrane protein</topology>
    </subcellularLocation>
</comment>
<comment type="caution">
    <text evidence="10">The sequence shown here is derived from an EMBL/GenBank/DDBJ whole genome shotgun (WGS) entry which is preliminary data.</text>
</comment>
<comment type="similarity">
    <text evidence="2">Belongs to the UPF0126 family.</text>
</comment>
<evidence type="ECO:0000256" key="8">
    <source>
        <dbReference type="SAM" id="Phobius"/>
    </source>
</evidence>
<evidence type="ECO:0000313" key="11">
    <source>
        <dbReference type="Proteomes" id="UP000469159"/>
    </source>
</evidence>
<keyword evidence="4 8" id="KW-0812">Transmembrane</keyword>
<evidence type="ECO:0000256" key="6">
    <source>
        <dbReference type="ARBA" id="ARBA00023136"/>
    </source>
</evidence>
<feature type="transmembrane region" description="Helical" evidence="8">
    <location>
        <begin position="230"/>
        <end position="248"/>
    </location>
</feature>
<keyword evidence="6 8" id="KW-0472">Membrane</keyword>
<accession>A0A6I4UQD9</accession>
<feature type="domain" description="Glycine transporter" evidence="9">
    <location>
        <begin position="148"/>
        <end position="219"/>
    </location>
</feature>
<proteinExistence type="inferred from homology"/>
<dbReference type="InterPro" id="IPR005115">
    <property type="entry name" value="Gly_transporter"/>
</dbReference>
<feature type="transmembrane region" description="Helical" evidence="8">
    <location>
        <begin position="205"/>
        <end position="224"/>
    </location>
</feature>
<feature type="region of interest" description="Disordered" evidence="7">
    <location>
        <begin position="1"/>
        <end position="30"/>
    </location>
</feature>
<feature type="transmembrane region" description="Helical" evidence="8">
    <location>
        <begin position="64"/>
        <end position="81"/>
    </location>
</feature>
<dbReference type="OrthoDB" id="9791874at2"/>
<evidence type="ECO:0000313" key="10">
    <source>
        <dbReference type="EMBL" id="MXP41042.1"/>
    </source>
</evidence>
<gene>
    <name evidence="10" type="ORF">GRI75_05205</name>
</gene>
<organism evidence="10 11">
    <name type="scientific">Croceibacterium soli</name>
    <dbReference type="NCBI Taxonomy" id="1739690"/>
    <lineage>
        <taxon>Bacteria</taxon>
        <taxon>Pseudomonadati</taxon>
        <taxon>Pseudomonadota</taxon>
        <taxon>Alphaproteobacteria</taxon>
        <taxon>Sphingomonadales</taxon>
        <taxon>Erythrobacteraceae</taxon>
        <taxon>Croceibacterium</taxon>
    </lineage>
</organism>
<evidence type="ECO:0000256" key="5">
    <source>
        <dbReference type="ARBA" id="ARBA00022989"/>
    </source>
</evidence>
<evidence type="ECO:0000256" key="3">
    <source>
        <dbReference type="ARBA" id="ARBA00022475"/>
    </source>
</evidence>
<evidence type="ECO:0000256" key="7">
    <source>
        <dbReference type="SAM" id="MobiDB-lite"/>
    </source>
</evidence>
<keyword evidence="11" id="KW-1185">Reference proteome</keyword>
<sequence>MVAHLRPDVGTAHHEPGEPREPAPPADHRLRSARDAWRAARLHPAVPPAEGAAESVIAPALPPLLDLAGTAVFALSGALVAARLKQTFVTLSFFALVTGVGGGTVRDLLIGVRPFWLDDQWVAPLIFAVALVAWFTPRRWWEGALLEWADAAGLATYAVIGTAKALAYGVAPVPAVVVGVISGCAGGIVRDLLAGLPSILMRPELYVTAAALGAALCALGSVAGLPPAPVWSAAALAAFALRGAALIWRIELPAYSRQA</sequence>
<evidence type="ECO:0000256" key="2">
    <source>
        <dbReference type="ARBA" id="ARBA00008193"/>
    </source>
</evidence>
<evidence type="ECO:0000256" key="4">
    <source>
        <dbReference type="ARBA" id="ARBA00022692"/>
    </source>
</evidence>
<feature type="transmembrane region" description="Helical" evidence="8">
    <location>
        <begin position="121"/>
        <end position="136"/>
    </location>
</feature>
<keyword evidence="5 8" id="KW-1133">Transmembrane helix</keyword>
<feature type="domain" description="Glycine transporter" evidence="9">
    <location>
        <begin position="64"/>
        <end position="136"/>
    </location>
</feature>
<dbReference type="EMBL" id="WTYK01000002">
    <property type="protein sequence ID" value="MXP41042.1"/>
    <property type="molecule type" value="Genomic_DNA"/>
</dbReference>
<feature type="transmembrane region" description="Helical" evidence="8">
    <location>
        <begin position="88"/>
        <end position="109"/>
    </location>
</feature>
<dbReference type="GO" id="GO:0005886">
    <property type="term" value="C:plasma membrane"/>
    <property type="evidence" value="ECO:0007669"/>
    <property type="project" value="UniProtKB-SubCell"/>
</dbReference>
<feature type="transmembrane region" description="Helical" evidence="8">
    <location>
        <begin position="173"/>
        <end position="193"/>
    </location>
</feature>
<feature type="transmembrane region" description="Helical" evidence="8">
    <location>
        <begin position="148"/>
        <end position="167"/>
    </location>
</feature>
<dbReference type="Pfam" id="PF03458">
    <property type="entry name" value="Gly_transporter"/>
    <property type="match status" value="2"/>
</dbReference>
<evidence type="ECO:0000256" key="1">
    <source>
        <dbReference type="ARBA" id="ARBA00004651"/>
    </source>
</evidence>
<reference evidence="10 11" key="1">
    <citation type="submission" date="2019-12" db="EMBL/GenBank/DDBJ databases">
        <title>Genomic-based taxomic classification of the family Erythrobacteraceae.</title>
        <authorList>
            <person name="Xu L."/>
        </authorList>
    </citation>
    <scope>NUCLEOTIDE SEQUENCE [LARGE SCALE GENOMIC DNA]</scope>
    <source>
        <strain evidence="10 11">MCCC 1K02066</strain>
    </source>
</reference>
<keyword evidence="3" id="KW-1003">Cell membrane</keyword>
<dbReference type="PANTHER" id="PTHR30506:SF3">
    <property type="entry name" value="UPF0126 INNER MEMBRANE PROTEIN YADS-RELATED"/>
    <property type="match status" value="1"/>
</dbReference>
<protein>
    <submittedName>
        <fullName evidence="10">Trimeric intracellular cation channel family protein</fullName>
    </submittedName>
</protein>
<dbReference type="AlphaFoldDB" id="A0A6I4UQD9"/>